<proteinExistence type="predicted"/>
<keyword evidence="1" id="KW-1133">Transmembrane helix</keyword>
<feature type="transmembrane region" description="Helical" evidence="1">
    <location>
        <begin position="69"/>
        <end position="87"/>
    </location>
</feature>
<dbReference type="EMBL" id="AP024525">
    <property type="protein sequence ID" value="BCT74197.1"/>
    <property type="molecule type" value="Genomic_DNA"/>
</dbReference>
<dbReference type="Proteomes" id="UP001319861">
    <property type="component" value="Chromosome"/>
</dbReference>
<protein>
    <recommendedName>
        <fullName evidence="2">Ryanodine receptor Ryr domain-containing protein</fullName>
    </recommendedName>
</protein>
<accession>A0ABN6FAL8</accession>
<dbReference type="Gene3D" id="6.20.350.10">
    <property type="match status" value="1"/>
</dbReference>
<keyword evidence="4" id="KW-1185">Reference proteome</keyword>
<evidence type="ECO:0000313" key="4">
    <source>
        <dbReference type="Proteomes" id="UP001319861"/>
    </source>
</evidence>
<keyword evidence="1" id="KW-0812">Transmembrane</keyword>
<evidence type="ECO:0000313" key="3">
    <source>
        <dbReference type="EMBL" id="BCT74197.1"/>
    </source>
</evidence>
<feature type="transmembrane region" description="Helical" evidence="1">
    <location>
        <begin position="165"/>
        <end position="190"/>
    </location>
</feature>
<sequence>MILVSPDDIVTSVTQLPRNQMVQIIRLAIAGAASGVFLAAVLLWTVIGFVPELAGGLPEPLAEFGAPGAWWPLAVLIASIAVGLLTAKDLLPPSVPLATVAVGACGSAAALMGVAGYWPCSGDQSPGWTALRRTFDIFGGTMETPFGQVRGCPSAMPLGLQASRILALSAIVILAAKAISLLFSSGVHAFRARQAKHLVLFAGLSDETLPVAKALRLSLTEKEQLILVSAGEDPQRLHAVAREIGALALALDVGDRASVQRFLGSRRPGCLRGVYLMYTDNALNLRAMDHFLAASSFTDHTSEIPGRLVVRIDNSWHAEDWRRTAMTTSEGWLLDAVSCHELAARHTVQRLQEENIDQVIVSGTSAFELAVLAELAFQHRVQATVRHSRAAVVPRATIAGPRGNEIAAHFAAQLERFGIRSHPFLESSGEPIEHLMARDAVALLQSGDGEGESTFLAARHPSWRILVWDETVRGVSARLVGGMSKVGPTFDPVPGQGVDIWDWLGRIAHQRYLAIWRNGTPTVGDSVWGRWDEDLSAFTKESNIRSFVSVSRALGRMGRVWATRLGTAPSSQEAIRLTDDEMTSLARMEHDSWLRHHEEYGWSYAEERNDRLKRHPMMIPWEELDLDARRKDVEAVQGAIELFTALGFVLAQSSATPGA</sequence>
<keyword evidence="1" id="KW-0472">Membrane</keyword>
<feature type="transmembrane region" description="Helical" evidence="1">
    <location>
        <begin position="27"/>
        <end position="49"/>
    </location>
</feature>
<dbReference type="InterPro" id="IPR003032">
    <property type="entry name" value="Ryanodine_rcpt"/>
</dbReference>
<gene>
    <name evidence="3" type="ORF">SCMU_00390</name>
</gene>
<reference evidence="3 4" key="1">
    <citation type="journal article" date="2021" name="J. Biosci. Bioeng.">
        <title>Identification and characterization of a chc gene cluster responsible for the aromatization pathway of cyclohexanecarboxylate degradation in Sinomonas cyclohexanicum ATCC 51369.</title>
        <authorList>
            <person name="Yamamoto T."/>
            <person name="Hasegawa Y."/>
            <person name="Lau P.C.K."/>
            <person name="Iwaki H."/>
        </authorList>
    </citation>
    <scope>NUCLEOTIDE SEQUENCE [LARGE SCALE GENOMIC DNA]</scope>
    <source>
        <strain evidence="3 4">ATCC 51369</strain>
    </source>
</reference>
<organism evidence="3 4">
    <name type="scientific">Sinomonas cyclohexanicum</name>
    <name type="common">Corynebacterium cyclohexanicum</name>
    <dbReference type="NCBI Taxonomy" id="322009"/>
    <lineage>
        <taxon>Bacteria</taxon>
        <taxon>Bacillati</taxon>
        <taxon>Actinomycetota</taxon>
        <taxon>Actinomycetes</taxon>
        <taxon>Micrococcales</taxon>
        <taxon>Micrococcaceae</taxon>
        <taxon>Sinomonas</taxon>
    </lineage>
</organism>
<evidence type="ECO:0000256" key="1">
    <source>
        <dbReference type="SAM" id="Phobius"/>
    </source>
</evidence>
<feature type="domain" description="Ryanodine receptor Ryr" evidence="2">
    <location>
        <begin position="582"/>
        <end position="650"/>
    </location>
</feature>
<feature type="transmembrane region" description="Helical" evidence="1">
    <location>
        <begin position="94"/>
        <end position="118"/>
    </location>
</feature>
<evidence type="ECO:0000259" key="2">
    <source>
        <dbReference type="Pfam" id="PF02026"/>
    </source>
</evidence>
<dbReference type="Pfam" id="PF02026">
    <property type="entry name" value="RyR"/>
    <property type="match status" value="1"/>
</dbReference>
<name>A0ABN6FAL8_SINCY</name>